<dbReference type="GO" id="GO:0016052">
    <property type="term" value="P:carbohydrate catabolic process"/>
    <property type="evidence" value="ECO:0007669"/>
    <property type="project" value="InterPro"/>
</dbReference>
<dbReference type="Proteomes" id="UP000029665">
    <property type="component" value="Unassembled WGS sequence"/>
</dbReference>
<feature type="binding site" evidence="15">
    <location>
        <position position="191"/>
    </location>
    <ligand>
        <name>Ca(2+)</name>
        <dbReference type="ChEBI" id="CHEBI:29108"/>
        <label>1</label>
    </ligand>
</feature>
<feature type="binding site" evidence="15">
    <location>
        <position position="226"/>
    </location>
    <ligand>
        <name>Ca(2+)</name>
        <dbReference type="ChEBI" id="CHEBI:29108"/>
        <label>1</label>
    </ligand>
</feature>
<feature type="signal peptide" evidence="18">
    <location>
        <begin position="1"/>
        <end position="17"/>
    </location>
</feature>
<evidence type="ECO:0000256" key="9">
    <source>
        <dbReference type="ARBA" id="ARBA00023157"/>
    </source>
</evidence>
<evidence type="ECO:0000256" key="16">
    <source>
        <dbReference type="PIRSR" id="PIRSR001024-4"/>
    </source>
</evidence>
<keyword evidence="7 20" id="KW-0378">Hydrolase</keyword>
<evidence type="ECO:0000256" key="10">
    <source>
        <dbReference type="ARBA" id="ARBA00023180"/>
    </source>
</evidence>
<dbReference type="EC" id="3.2.1.1" evidence="4"/>
<feature type="binding site" evidence="15">
    <location>
        <position position="178"/>
    </location>
    <ligand>
        <name>Ca(2+)</name>
        <dbReference type="ChEBI" id="CHEBI:29108"/>
        <label>1</label>
    </ligand>
</feature>
<feature type="binding site" evidence="15">
    <location>
        <position position="139"/>
    </location>
    <ligand>
        <name>Ca(2+)</name>
        <dbReference type="ChEBI" id="CHEBI:29108"/>
        <label>1</label>
    </ligand>
</feature>
<feature type="disulfide bond" evidence="16">
    <location>
        <begin position="453"/>
        <end position="489"/>
    </location>
</feature>
<accession>A0A060SQR9</accession>
<feature type="active site" description="Nucleophile" evidence="13">
    <location>
        <position position="222"/>
    </location>
</feature>
<dbReference type="GO" id="GO:0004556">
    <property type="term" value="F:alpha-amylase activity"/>
    <property type="evidence" value="ECO:0007669"/>
    <property type="project" value="UniProtKB-EC"/>
</dbReference>
<protein>
    <recommendedName>
        <fullName evidence="4">alpha-amylase</fullName>
        <ecNumber evidence="4">3.2.1.1</ecNumber>
    </recommendedName>
</protein>
<dbReference type="PIRSF" id="PIRSF001024">
    <property type="entry name" value="Alph-amyl_fung"/>
    <property type="match status" value="1"/>
</dbReference>
<dbReference type="Pfam" id="PF09260">
    <property type="entry name" value="A_amylase_dom_C"/>
    <property type="match status" value="1"/>
</dbReference>
<dbReference type="Gene3D" id="2.60.40.1180">
    <property type="entry name" value="Golgi alpha-mannosidase II"/>
    <property type="match status" value="1"/>
</dbReference>
<feature type="binding site" evidence="17">
    <location>
        <position position="220"/>
    </location>
    <ligand>
        <name>substrate</name>
    </ligand>
</feature>
<keyword evidence="21" id="KW-1185">Reference proteome</keyword>
<feature type="binding site" evidence="15">
    <location>
        <position position="246"/>
    </location>
    <ligand>
        <name>Ca(2+)</name>
        <dbReference type="ChEBI" id="CHEBI:29108"/>
        <label>2</label>
    </ligand>
</feature>
<dbReference type="HOGENOM" id="CLU_006462_7_2_1"/>
<comment type="caution">
    <text evidence="20">The sequence shown here is derived from an EMBL/GenBank/DDBJ whole genome shotgun (WGS) entry which is preliminary data.</text>
</comment>
<dbReference type="InterPro" id="IPR006047">
    <property type="entry name" value="GH13_cat_dom"/>
</dbReference>
<evidence type="ECO:0000259" key="19">
    <source>
        <dbReference type="SMART" id="SM00642"/>
    </source>
</evidence>
<dbReference type="Pfam" id="PF00128">
    <property type="entry name" value="Alpha-amylase"/>
    <property type="match status" value="1"/>
</dbReference>
<feature type="chain" id="PRO_5001587730" description="alpha-amylase" evidence="18">
    <location>
        <begin position="18"/>
        <end position="532"/>
    </location>
</feature>
<feature type="domain" description="Glycosyl hydrolase family 13 catalytic" evidence="19">
    <location>
        <begin position="32"/>
        <end position="386"/>
    </location>
</feature>
<dbReference type="InterPro" id="IPR013777">
    <property type="entry name" value="A-amylase-like"/>
</dbReference>
<feature type="disulfide bond" evidence="16">
    <location>
        <begin position="48"/>
        <end position="56"/>
    </location>
</feature>
<dbReference type="SUPFAM" id="SSF51011">
    <property type="entry name" value="Glycosyl hydrolase domain"/>
    <property type="match status" value="1"/>
</dbReference>
<keyword evidence="10" id="KW-0325">Glycoprotein</keyword>
<evidence type="ECO:0000256" key="5">
    <source>
        <dbReference type="ARBA" id="ARBA00022723"/>
    </source>
</evidence>
<organism evidence="20 21">
    <name type="scientific">Pycnoporus cinnabarinus</name>
    <name type="common">Cinnabar-red polypore</name>
    <name type="synonym">Trametes cinnabarina</name>
    <dbReference type="NCBI Taxonomy" id="5643"/>
    <lineage>
        <taxon>Eukaryota</taxon>
        <taxon>Fungi</taxon>
        <taxon>Dikarya</taxon>
        <taxon>Basidiomycota</taxon>
        <taxon>Agaricomycotina</taxon>
        <taxon>Agaricomycetes</taxon>
        <taxon>Polyporales</taxon>
        <taxon>Polyporaceae</taxon>
        <taxon>Trametes</taxon>
    </lineage>
</organism>
<dbReference type="PANTHER" id="PTHR10357:SF215">
    <property type="entry name" value="ALPHA-AMYLASE 1"/>
    <property type="match status" value="1"/>
</dbReference>
<dbReference type="SMART" id="SM00642">
    <property type="entry name" value="Aamy"/>
    <property type="match status" value="1"/>
</dbReference>
<feature type="binding site" evidence="17">
    <location>
        <position position="361"/>
    </location>
    <ligand>
        <name>substrate</name>
    </ligand>
</feature>
<dbReference type="FunFam" id="3.20.20.80:FF:000120">
    <property type="entry name" value="Alpha-amylase A"/>
    <property type="match status" value="1"/>
</dbReference>
<keyword evidence="12" id="KW-0326">Glycosidase</keyword>
<dbReference type="GO" id="GO:0005509">
    <property type="term" value="F:calcium ion binding"/>
    <property type="evidence" value="ECO:0007669"/>
    <property type="project" value="InterPro"/>
</dbReference>
<sequence>MLRLTLLTSLFVSSALAASADQWRNRSIYQARLLTDRFATPDGSSPPCDTSQRQYCGGTWQGIVKKLDYVQNMGFDAVWISPIVANVEGNTSYGEAYHGYWTQNINALNSHFGTADDLKALSSALHGRGMYLMVDVVVNHMAGTSDPPNFSAFQPFSSQSDFHPECFVVNYDNQTEVEQCWLGDKNVPLVDVNTEDSNIVSTMNSWVSTLVSNFSVDGVRIDTVKHVRKDFWPEFAKSSGVFTIGEVLHNETGYVSAYTQVIDSVLDYPTWFPLVAAFQTTGGNLSALATTVEQAQSSYKNGEFMSGSFLENHDQPRFQSLTQDNALIRNAMTWPFVQDGIPIMYYGQEQSYGGGADPANREALWLSGYVEDKPLVKDVQALNGARKAAISANSNYLTTAVKFLSTGSESTMAVSKPPMLALLTNGGSSSTPSWSIPNAGYQANEELVDVLTCNKLNADGNGGVSVQGSGGSPQVLMPTSSLNKSGGVCSGVATSGQASSARGWFGDSLQSLPVIAALLFAGWAAQSSLIIA</sequence>
<dbReference type="EMBL" id="CCBP010000383">
    <property type="protein sequence ID" value="CDO76516.1"/>
    <property type="molecule type" value="Genomic_DNA"/>
</dbReference>
<evidence type="ECO:0000256" key="14">
    <source>
        <dbReference type="PIRSR" id="PIRSR001024-2"/>
    </source>
</evidence>
<evidence type="ECO:0000256" key="18">
    <source>
        <dbReference type="SAM" id="SignalP"/>
    </source>
</evidence>
<keyword evidence="6 18" id="KW-0732">Signal</keyword>
<comment type="cofactor">
    <cofactor evidence="2">
        <name>Ca(2+)</name>
        <dbReference type="ChEBI" id="CHEBI:29108"/>
    </cofactor>
</comment>
<reference evidence="20" key="1">
    <citation type="submission" date="2014-01" db="EMBL/GenBank/DDBJ databases">
        <title>The genome of the white-rot fungus Pycnoporus cinnabarinus: a basidiomycete model with a versatile arsenal for lignocellulosic biomass breakdown.</title>
        <authorList>
            <person name="Levasseur A."/>
            <person name="Lomascolo A."/>
            <person name="Ruiz-Duenas F.J."/>
            <person name="Uzan E."/>
            <person name="Piumi F."/>
            <person name="Kues U."/>
            <person name="Ram A.F.J."/>
            <person name="Murat C."/>
            <person name="Haon M."/>
            <person name="Benoit I."/>
            <person name="Arfi Y."/>
            <person name="Chevret D."/>
            <person name="Drula E."/>
            <person name="Kwon M.J."/>
            <person name="Gouret P."/>
            <person name="Lesage-Meessen L."/>
            <person name="Lombard V."/>
            <person name="Mariette J."/>
            <person name="Noirot C."/>
            <person name="Park J."/>
            <person name="Patyshakuliyeva A."/>
            <person name="Wieneger R.A.B."/>
            <person name="Wosten H.A.B."/>
            <person name="Martin F."/>
            <person name="Coutinho P.M."/>
            <person name="de Vries R."/>
            <person name="Martinez A.T."/>
            <person name="Klopp C."/>
            <person name="Pontarotti P."/>
            <person name="Henrissat B."/>
            <person name="Record E."/>
        </authorList>
    </citation>
    <scope>NUCLEOTIDE SEQUENCE [LARGE SCALE GENOMIC DNA]</scope>
    <source>
        <strain evidence="20">BRFM137</strain>
    </source>
</reference>
<dbReference type="InterPro" id="IPR013780">
    <property type="entry name" value="Glyco_hydro_b"/>
</dbReference>
<evidence type="ECO:0000256" key="8">
    <source>
        <dbReference type="ARBA" id="ARBA00022837"/>
    </source>
</evidence>
<dbReference type="OMA" id="YMDGVLN"/>
<comment type="similarity">
    <text evidence="3">Belongs to the glycosyl hydrolase 13 family.</text>
</comment>
<evidence type="ECO:0000256" key="13">
    <source>
        <dbReference type="PIRSR" id="PIRSR001024-1"/>
    </source>
</evidence>
<gene>
    <name evidence="20" type="ORF">BN946_scf184712.g6</name>
</gene>
<feature type="disulfide bond" evidence="16">
    <location>
        <begin position="166"/>
        <end position="180"/>
    </location>
</feature>
<evidence type="ECO:0000256" key="11">
    <source>
        <dbReference type="ARBA" id="ARBA00023277"/>
    </source>
</evidence>
<dbReference type="AlphaFoldDB" id="A0A060SQR9"/>
<evidence type="ECO:0000256" key="3">
    <source>
        <dbReference type="ARBA" id="ARBA00008061"/>
    </source>
</evidence>
<feature type="site" description="Transition state stabilizer" evidence="14">
    <location>
        <position position="314"/>
    </location>
</feature>
<dbReference type="STRING" id="5643.A0A060SQR9"/>
<feature type="binding site" evidence="17">
    <location>
        <position position="314"/>
    </location>
    <ligand>
        <name>substrate</name>
    </ligand>
</feature>
<keyword evidence="11" id="KW-0119">Carbohydrate metabolism</keyword>
<keyword evidence="8 15" id="KW-0106">Calcium</keyword>
<evidence type="ECO:0000256" key="2">
    <source>
        <dbReference type="ARBA" id="ARBA00001913"/>
    </source>
</evidence>
<keyword evidence="9 16" id="KW-1015">Disulfide bond</keyword>
<evidence type="ECO:0000256" key="17">
    <source>
        <dbReference type="PIRSR" id="PIRSR001024-5"/>
    </source>
</evidence>
<evidence type="ECO:0000256" key="12">
    <source>
        <dbReference type="ARBA" id="ARBA00023295"/>
    </source>
</evidence>
<evidence type="ECO:0000256" key="4">
    <source>
        <dbReference type="ARBA" id="ARBA00012595"/>
    </source>
</evidence>
<feature type="binding site" evidence="17">
    <location>
        <position position="101"/>
    </location>
    <ligand>
        <name>substrate</name>
    </ligand>
</feature>
<comment type="catalytic activity">
    <reaction evidence="1">
        <text>Endohydrolysis of (1-&gt;4)-alpha-D-glucosidic linkages in polysaccharides containing three or more (1-&gt;4)-alpha-linked D-glucose units.</text>
        <dbReference type="EC" id="3.2.1.1"/>
    </reaction>
</comment>
<evidence type="ECO:0000313" key="20">
    <source>
        <dbReference type="EMBL" id="CDO76516.1"/>
    </source>
</evidence>
<evidence type="ECO:0000313" key="21">
    <source>
        <dbReference type="Proteomes" id="UP000029665"/>
    </source>
</evidence>
<dbReference type="InterPro" id="IPR017853">
    <property type="entry name" value="GH"/>
</dbReference>
<feature type="active site" description="Proton donor" evidence="13">
    <location>
        <position position="246"/>
    </location>
</feature>
<dbReference type="Gene3D" id="3.20.20.80">
    <property type="entry name" value="Glycosidases"/>
    <property type="match status" value="1"/>
</dbReference>
<feature type="binding site" evidence="15">
    <location>
        <position position="222"/>
    </location>
    <ligand>
        <name>Ca(2+)</name>
        <dbReference type="ChEBI" id="CHEBI:29108"/>
        <label>2</label>
    </ligand>
</feature>
<dbReference type="CDD" id="cd11319">
    <property type="entry name" value="AmyAc_euk_AmyA"/>
    <property type="match status" value="1"/>
</dbReference>
<dbReference type="InterPro" id="IPR015340">
    <property type="entry name" value="A_amylase_C_dom"/>
</dbReference>
<feature type="binding site" evidence="17">
    <location>
        <position position="140"/>
    </location>
    <ligand>
        <name>substrate</name>
    </ligand>
</feature>
<dbReference type="PANTHER" id="PTHR10357">
    <property type="entry name" value="ALPHA-AMYLASE FAMILY MEMBER"/>
    <property type="match status" value="1"/>
</dbReference>
<dbReference type="SUPFAM" id="SSF51445">
    <property type="entry name" value="(Trans)glycosidases"/>
    <property type="match status" value="1"/>
</dbReference>
<evidence type="ECO:0000256" key="15">
    <source>
        <dbReference type="PIRSR" id="PIRSR001024-3"/>
    </source>
</evidence>
<evidence type="ECO:0000256" key="7">
    <source>
        <dbReference type="ARBA" id="ARBA00022801"/>
    </source>
</evidence>
<evidence type="ECO:0000256" key="1">
    <source>
        <dbReference type="ARBA" id="ARBA00000548"/>
    </source>
</evidence>
<keyword evidence="5 15" id="KW-0479">Metal-binding</keyword>
<name>A0A060SQR9_PYCCI</name>
<dbReference type="OrthoDB" id="204980at2759"/>
<proteinExistence type="inferred from homology"/>
<evidence type="ECO:0000256" key="6">
    <source>
        <dbReference type="ARBA" id="ARBA00022729"/>
    </source>
</evidence>